<comment type="caution">
    <text evidence="2">The sequence shown here is derived from an EMBL/GenBank/DDBJ whole genome shotgun (WGS) entry which is preliminary data.</text>
</comment>
<dbReference type="InterPro" id="IPR046041">
    <property type="entry name" value="DUF5999"/>
</dbReference>
<dbReference type="Proteomes" id="UP001550210">
    <property type="component" value="Unassembled WGS sequence"/>
</dbReference>
<protein>
    <submittedName>
        <fullName evidence="2">DUF5999 family protein</fullName>
    </submittedName>
</protein>
<gene>
    <name evidence="2" type="ORF">ABZZ21_20340</name>
</gene>
<name>A0ABV2V2I1_9ACTN</name>
<proteinExistence type="predicted"/>
<feature type="compositionally biased region" description="Low complexity" evidence="1">
    <location>
        <begin position="25"/>
        <end position="34"/>
    </location>
</feature>
<accession>A0ABV2V2I1</accession>
<evidence type="ECO:0000256" key="1">
    <source>
        <dbReference type="SAM" id="MobiDB-lite"/>
    </source>
</evidence>
<keyword evidence="3" id="KW-1185">Reference proteome</keyword>
<sequence>MGTWRSSLPYGRRAGGLPSGRWRDSSSASPYSRSWPEPSSAGAALRRSDSGPAEGPQAGTGRRRAGADHRIVFDDTGEILPDGRVVAPSRLAVAA</sequence>
<dbReference type="EMBL" id="JBEXPZ010000025">
    <property type="protein sequence ID" value="MET9846874.1"/>
    <property type="molecule type" value="Genomic_DNA"/>
</dbReference>
<feature type="region of interest" description="Disordered" evidence="1">
    <location>
        <begin position="1"/>
        <end position="69"/>
    </location>
</feature>
<reference evidence="2 3" key="1">
    <citation type="submission" date="2024-06" db="EMBL/GenBank/DDBJ databases">
        <title>The Natural Products Discovery Center: Release of the First 8490 Sequenced Strains for Exploring Actinobacteria Biosynthetic Diversity.</title>
        <authorList>
            <person name="Kalkreuter E."/>
            <person name="Kautsar S.A."/>
            <person name="Yang D."/>
            <person name="Bader C.D."/>
            <person name="Teijaro C.N."/>
            <person name="Fluegel L."/>
            <person name="Davis C.M."/>
            <person name="Simpson J.R."/>
            <person name="Lauterbach L."/>
            <person name="Steele A.D."/>
            <person name="Gui C."/>
            <person name="Meng S."/>
            <person name="Li G."/>
            <person name="Viehrig K."/>
            <person name="Ye F."/>
            <person name="Su P."/>
            <person name="Kiefer A.F."/>
            <person name="Nichols A."/>
            <person name="Cepeda A.J."/>
            <person name="Yan W."/>
            <person name="Fan B."/>
            <person name="Jiang Y."/>
            <person name="Adhikari A."/>
            <person name="Zheng C.-J."/>
            <person name="Schuster L."/>
            <person name="Cowan T.M."/>
            <person name="Smanski M.J."/>
            <person name="Chevrette M.G."/>
            <person name="De Carvalho L.P.S."/>
            <person name="Shen B."/>
        </authorList>
    </citation>
    <scope>NUCLEOTIDE SEQUENCE [LARGE SCALE GENOMIC DNA]</scope>
    <source>
        <strain evidence="2 3">NPDC006434</strain>
    </source>
</reference>
<organism evidence="2 3">
    <name type="scientific">Streptomyces ossamyceticus</name>
    <dbReference type="NCBI Taxonomy" id="249581"/>
    <lineage>
        <taxon>Bacteria</taxon>
        <taxon>Bacillati</taxon>
        <taxon>Actinomycetota</taxon>
        <taxon>Actinomycetes</taxon>
        <taxon>Kitasatosporales</taxon>
        <taxon>Streptomycetaceae</taxon>
        <taxon>Streptomyces</taxon>
    </lineage>
</organism>
<dbReference type="Pfam" id="PF19462">
    <property type="entry name" value="DUF5999"/>
    <property type="match status" value="1"/>
</dbReference>
<evidence type="ECO:0000313" key="2">
    <source>
        <dbReference type="EMBL" id="MET9846874.1"/>
    </source>
</evidence>
<dbReference type="RefSeq" id="WP_355398182.1">
    <property type="nucleotide sequence ID" value="NZ_JBEGHN010000001.1"/>
</dbReference>
<evidence type="ECO:0000313" key="3">
    <source>
        <dbReference type="Proteomes" id="UP001550210"/>
    </source>
</evidence>